<evidence type="ECO:0000313" key="2">
    <source>
        <dbReference type="EMBL" id="SMP77293.1"/>
    </source>
</evidence>
<reference evidence="2 3" key="1">
    <citation type="submission" date="2017-05" db="EMBL/GenBank/DDBJ databases">
        <authorList>
            <person name="Varghese N."/>
            <person name="Submissions S."/>
        </authorList>
    </citation>
    <scope>NUCLEOTIDE SEQUENCE [LARGE SCALE GENOMIC DNA]</scope>
    <source>
        <strain evidence="2 3">DSM 26001</strain>
    </source>
</reference>
<comment type="caution">
    <text evidence="2">The sequence shown here is derived from an EMBL/GenBank/DDBJ whole genome shotgun (WGS) entry which is preliminary data.</text>
</comment>
<dbReference type="RefSeq" id="WP_283444916.1">
    <property type="nucleotide sequence ID" value="NZ_FXUL01000026.1"/>
</dbReference>
<dbReference type="Pfam" id="PF07589">
    <property type="entry name" value="PEP-CTERM"/>
    <property type="match status" value="1"/>
</dbReference>
<name>A0ABY1QPJ4_9BURK</name>
<keyword evidence="3" id="KW-1185">Reference proteome</keyword>
<dbReference type="Proteomes" id="UP001158049">
    <property type="component" value="Unassembled WGS sequence"/>
</dbReference>
<dbReference type="InterPro" id="IPR013424">
    <property type="entry name" value="Ice-binding_C"/>
</dbReference>
<organism evidence="2 3">
    <name type="scientific">Noviherbaspirillum suwonense</name>
    <dbReference type="NCBI Taxonomy" id="1224511"/>
    <lineage>
        <taxon>Bacteria</taxon>
        <taxon>Pseudomonadati</taxon>
        <taxon>Pseudomonadota</taxon>
        <taxon>Betaproteobacteria</taxon>
        <taxon>Burkholderiales</taxon>
        <taxon>Oxalobacteraceae</taxon>
        <taxon>Noviherbaspirillum</taxon>
    </lineage>
</organism>
<proteinExistence type="predicted"/>
<dbReference type="NCBIfam" id="NF033554">
    <property type="entry name" value="floc_PepA"/>
    <property type="match status" value="1"/>
</dbReference>
<evidence type="ECO:0000313" key="3">
    <source>
        <dbReference type="Proteomes" id="UP001158049"/>
    </source>
</evidence>
<gene>
    <name evidence="2" type="ORF">SAMN06295970_12648</name>
</gene>
<feature type="domain" description="Ice-binding protein C-terminal" evidence="1">
    <location>
        <begin position="271"/>
        <end position="293"/>
    </location>
</feature>
<protein>
    <submittedName>
        <fullName evidence="2">PEP-CTERM protein-sorting domain-containing protein/MYXO-CTERM domain-containing protein</fullName>
    </submittedName>
</protein>
<sequence length="295" mass="31033">MVPLASAPLSSRQRTWCNQFPYAARWHLRFLPSLGWLSANLLVAACALGAQSASAQTTVFADFTVQPTGTGANFVADKITGNFVEIANFSTDGSFSANLYWKGGAFVANDGTTQLTASATGLGTNYGIYALYTADATFSRSGTRTDFNFTSGTGSLSFWLDPGNNTEYVPGPGNDFVGSNTGDDIRIANGDPLSGNGFLDSANPQCGGGIFCGAFGSTTTFQLIDPDGTSFFIAPTPFYQLSFQSGQLNNFDPTGRQVLNGSLDVVFNGVPVPEPTSIALLGLGLIGLSRRRRKG</sequence>
<accession>A0ABY1QPJ4</accession>
<evidence type="ECO:0000259" key="1">
    <source>
        <dbReference type="Pfam" id="PF07589"/>
    </source>
</evidence>
<dbReference type="NCBIfam" id="TIGR02595">
    <property type="entry name" value="PEP_CTERM"/>
    <property type="match status" value="1"/>
</dbReference>
<dbReference type="EMBL" id="FXUL01000026">
    <property type="protein sequence ID" value="SMP77293.1"/>
    <property type="molecule type" value="Genomic_DNA"/>
</dbReference>